<evidence type="ECO:0000256" key="7">
    <source>
        <dbReference type="ARBA" id="ARBA00022840"/>
    </source>
</evidence>
<dbReference type="Gene3D" id="1.10.510.10">
    <property type="entry name" value="Transferase(Phosphotransferase) domain 1"/>
    <property type="match status" value="1"/>
</dbReference>
<reference evidence="12 13" key="1">
    <citation type="submission" date="2014-09" db="EMBL/GenBank/DDBJ databases">
        <authorList>
            <person name="Magalhaes I.L.F."/>
            <person name="Oliveira U."/>
            <person name="Santos F.R."/>
            <person name="Vidigal T.H.D.A."/>
            <person name="Brescovit A.D."/>
            <person name="Santos A.J."/>
        </authorList>
    </citation>
    <scope>NUCLEOTIDE SEQUENCE [LARGE SCALE GENOMIC DNA]</scope>
</reference>
<evidence type="ECO:0000313" key="12">
    <source>
        <dbReference type="EMBL" id="CEH15798.1"/>
    </source>
</evidence>
<evidence type="ECO:0000256" key="6">
    <source>
        <dbReference type="ARBA" id="ARBA00022777"/>
    </source>
</evidence>
<dbReference type="AlphaFoldDB" id="A0A0P1BHJ9"/>
<comment type="catalytic activity">
    <reaction evidence="8">
        <text>L-threonyl-[protein] + ATP = O-phospho-L-threonyl-[protein] + ADP + H(+)</text>
        <dbReference type="Rhea" id="RHEA:46608"/>
        <dbReference type="Rhea" id="RHEA-COMP:11060"/>
        <dbReference type="Rhea" id="RHEA-COMP:11605"/>
        <dbReference type="ChEBI" id="CHEBI:15378"/>
        <dbReference type="ChEBI" id="CHEBI:30013"/>
        <dbReference type="ChEBI" id="CHEBI:30616"/>
        <dbReference type="ChEBI" id="CHEBI:61977"/>
        <dbReference type="ChEBI" id="CHEBI:456216"/>
        <dbReference type="EC" id="2.7.11.22"/>
    </reaction>
</comment>
<evidence type="ECO:0000256" key="3">
    <source>
        <dbReference type="ARBA" id="ARBA00022527"/>
    </source>
</evidence>
<dbReference type="EC" id="2.7.11.22" evidence="2"/>
<dbReference type="STRING" id="401625.A0A0P1BHJ9"/>
<feature type="domain" description="Protein kinase" evidence="11">
    <location>
        <begin position="148"/>
        <end position="432"/>
    </location>
</feature>
<feature type="region of interest" description="Disordered" evidence="10">
    <location>
        <begin position="1"/>
        <end position="135"/>
    </location>
</feature>
<dbReference type="InterPro" id="IPR011009">
    <property type="entry name" value="Kinase-like_dom_sf"/>
</dbReference>
<dbReference type="GO" id="GO:0005524">
    <property type="term" value="F:ATP binding"/>
    <property type="evidence" value="ECO:0007669"/>
    <property type="project" value="UniProtKB-KW"/>
</dbReference>
<evidence type="ECO:0000256" key="2">
    <source>
        <dbReference type="ARBA" id="ARBA00012425"/>
    </source>
</evidence>
<dbReference type="EMBL" id="CCYA01000272">
    <property type="protein sequence ID" value="CEH15798.1"/>
    <property type="molecule type" value="Genomic_DNA"/>
</dbReference>
<dbReference type="PANTHER" id="PTHR24056">
    <property type="entry name" value="CELL DIVISION PROTEIN KINASE"/>
    <property type="match status" value="1"/>
</dbReference>
<dbReference type="Gene3D" id="3.30.200.20">
    <property type="entry name" value="Phosphorylase Kinase, domain 1"/>
    <property type="match status" value="1"/>
</dbReference>
<evidence type="ECO:0000256" key="9">
    <source>
        <dbReference type="ARBA" id="ARBA00048367"/>
    </source>
</evidence>
<dbReference type="FunFam" id="1.10.510.10:FF:000533">
    <property type="entry name" value="cyclin-dependent kinase 10"/>
    <property type="match status" value="1"/>
</dbReference>
<dbReference type="Proteomes" id="UP000054845">
    <property type="component" value="Unassembled WGS sequence"/>
</dbReference>
<comment type="catalytic activity">
    <reaction evidence="9">
        <text>L-seryl-[protein] + ATP = O-phospho-L-seryl-[protein] + ADP + H(+)</text>
        <dbReference type="Rhea" id="RHEA:17989"/>
        <dbReference type="Rhea" id="RHEA-COMP:9863"/>
        <dbReference type="Rhea" id="RHEA-COMP:11604"/>
        <dbReference type="ChEBI" id="CHEBI:15378"/>
        <dbReference type="ChEBI" id="CHEBI:29999"/>
        <dbReference type="ChEBI" id="CHEBI:30616"/>
        <dbReference type="ChEBI" id="CHEBI:83421"/>
        <dbReference type="ChEBI" id="CHEBI:456216"/>
        <dbReference type="EC" id="2.7.11.22"/>
    </reaction>
</comment>
<feature type="compositionally biased region" description="Basic and acidic residues" evidence="10">
    <location>
        <begin position="64"/>
        <end position="80"/>
    </location>
</feature>
<evidence type="ECO:0000256" key="8">
    <source>
        <dbReference type="ARBA" id="ARBA00047811"/>
    </source>
</evidence>
<dbReference type="GO" id="GO:0004693">
    <property type="term" value="F:cyclin-dependent protein serine/threonine kinase activity"/>
    <property type="evidence" value="ECO:0007669"/>
    <property type="project" value="UniProtKB-EC"/>
</dbReference>
<dbReference type="PROSITE" id="PS00108">
    <property type="entry name" value="PROTEIN_KINASE_ST"/>
    <property type="match status" value="1"/>
</dbReference>
<evidence type="ECO:0000259" key="11">
    <source>
        <dbReference type="PROSITE" id="PS50011"/>
    </source>
</evidence>
<evidence type="ECO:0000313" key="13">
    <source>
        <dbReference type="Proteomes" id="UP000054845"/>
    </source>
</evidence>
<dbReference type="GO" id="GO:0007346">
    <property type="term" value="P:regulation of mitotic cell cycle"/>
    <property type="evidence" value="ECO:0007669"/>
    <property type="project" value="TreeGrafter"/>
</dbReference>
<keyword evidence="13" id="KW-1185">Reference proteome</keyword>
<proteinExistence type="inferred from homology"/>
<keyword evidence="5" id="KW-0547">Nucleotide-binding</keyword>
<dbReference type="GO" id="GO:0040019">
    <property type="term" value="P:positive regulation of embryonic development"/>
    <property type="evidence" value="ECO:0007669"/>
    <property type="project" value="UniProtKB-ARBA"/>
</dbReference>
<dbReference type="Pfam" id="PF00069">
    <property type="entry name" value="Pkinase"/>
    <property type="match status" value="1"/>
</dbReference>
<dbReference type="GO" id="GO:0005634">
    <property type="term" value="C:nucleus"/>
    <property type="evidence" value="ECO:0007669"/>
    <property type="project" value="TreeGrafter"/>
</dbReference>
<protein>
    <recommendedName>
        <fullName evidence="2">cyclin-dependent kinase</fullName>
        <ecNumber evidence="2">2.7.11.22</ecNumber>
    </recommendedName>
</protein>
<sequence>MSSNSATPASGQATSSIDPQQSRTTSPPPRKRSKWEATPSPDALERAANEARAKAASKALKAKQKAERRAAERQQEERQRYNGGSADAAEDQGQSATGSGTPQRRAVAQSLDEPRSAPARQQAHRNVHPVPPRSAYPALLGCRSVNVYERLNHIEEGSYGVVFRARDKETGDIVALKKLKMDKEKNGFPITSLREIRTLMESRHENVVRVREIVVGDTLTQVYIVMDFIEHDLKSLLQSMRVPFLASEIKTLMHQLLSAMSLLHNNWIIHRDLKTSNLLMNNSGQIKLADFGLARTFGEPRKPMTELVVTLWYRSPELLLGAPLYGTEVDMWSVGCIFAELILKEPFLPGKNENEQLLKIFKLLGQPSEDVWPGWSRLPGARNMSNVAPLFSSLRQHFRYSTEQTLDLLARLLTYDPSKRITADEALAHPYFDEPPRAAHPSTFGSFPSVAAGEKKRNASPSAPERLADQKLAYQLELDLV</sequence>
<keyword evidence="6 12" id="KW-0418">Kinase</keyword>
<dbReference type="FunFam" id="3.30.200.20:FF:000054">
    <property type="entry name" value="Cyclin-dependent kinase 11B"/>
    <property type="match status" value="1"/>
</dbReference>
<keyword evidence="3" id="KW-0723">Serine/threonine-protein kinase</keyword>
<dbReference type="InterPro" id="IPR000719">
    <property type="entry name" value="Prot_kinase_dom"/>
</dbReference>
<dbReference type="InterPro" id="IPR008271">
    <property type="entry name" value="Ser/Thr_kinase_AS"/>
</dbReference>
<feature type="region of interest" description="Disordered" evidence="10">
    <location>
        <begin position="443"/>
        <end position="466"/>
    </location>
</feature>
<dbReference type="PROSITE" id="PS50011">
    <property type="entry name" value="PROTEIN_KINASE_DOM"/>
    <property type="match status" value="1"/>
</dbReference>
<feature type="compositionally biased region" description="Polar residues" evidence="10">
    <location>
        <begin position="1"/>
        <end position="25"/>
    </location>
</feature>
<evidence type="ECO:0000256" key="5">
    <source>
        <dbReference type="ARBA" id="ARBA00022741"/>
    </source>
</evidence>
<evidence type="ECO:0000256" key="1">
    <source>
        <dbReference type="ARBA" id="ARBA00006485"/>
    </source>
</evidence>
<keyword evidence="4" id="KW-0808">Transferase</keyword>
<dbReference type="CDD" id="cd07843">
    <property type="entry name" value="STKc_CDC2L1"/>
    <property type="match status" value="1"/>
</dbReference>
<dbReference type="InterPro" id="IPR045267">
    <property type="entry name" value="CDK11/PITSLRE_STKc"/>
</dbReference>
<feature type="compositionally biased region" description="Polar residues" evidence="10">
    <location>
        <begin position="92"/>
        <end position="102"/>
    </location>
</feature>
<organism evidence="12 13">
    <name type="scientific">Ceraceosorus bombacis</name>
    <dbReference type="NCBI Taxonomy" id="401625"/>
    <lineage>
        <taxon>Eukaryota</taxon>
        <taxon>Fungi</taxon>
        <taxon>Dikarya</taxon>
        <taxon>Basidiomycota</taxon>
        <taxon>Ustilaginomycotina</taxon>
        <taxon>Exobasidiomycetes</taxon>
        <taxon>Ceraceosorales</taxon>
        <taxon>Ceraceosoraceae</taxon>
        <taxon>Ceraceosorus</taxon>
    </lineage>
</organism>
<keyword evidence="7" id="KW-0067">ATP-binding</keyword>
<dbReference type="PANTHER" id="PTHR24056:SF107">
    <property type="entry name" value="CYCLIN-DEPENDENT KINASE 11A-RELATED"/>
    <property type="match status" value="1"/>
</dbReference>
<comment type="similarity">
    <text evidence="1">Belongs to the protein kinase superfamily. CMGC Ser/Thr protein kinase family. CDC2/CDKX subfamily.</text>
</comment>
<name>A0A0P1BHJ9_9BASI</name>
<feature type="compositionally biased region" description="Basic and acidic residues" evidence="10">
    <location>
        <begin position="43"/>
        <end position="53"/>
    </location>
</feature>
<dbReference type="SMART" id="SM00220">
    <property type="entry name" value="S_TKc"/>
    <property type="match status" value="1"/>
</dbReference>
<dbReference type="OrthoDB" id="1732493at2759"/>
<dbReference type="InterPro" id="IPR050108">
    <property type="entry name" value="CDK"/>
</dbReference>
<evidence type="ECO:0000256" key="4">
    <source>
        <dbReference type="ARBA" id="ARBA00022679"/>
    </source>
</evidence>
<evidence type="ECO:0000256" key="10">
    <source>
        <dbReference type="SAM" id="MobiDB-lite"/>
    </source>
</evidence>
<accession>A0A0P1BHJ9</accession>
<dbReference type="SUPFAM" id="SSF56112">
    <property type="entry name" value="Protein kinase-like (PK-like)"/>
    <property type="match status" value="1"/>
</dbReference>